<dbReference type="AlphaFoldDB" id="Q3SHV4"/>
<protein>
    <recommendedName>
        <fullName evidence="3">DNA primase</fullName>
    </recommendedName>
</protein>
<evidence type="ECO:0000313" key="2">
    <source>
        <dbReference type="Proteomes" id="UP000008291"/>
    </source>
</evidence>
<dbReference type="Proteomes" id="UP000008291">
    <property type="component" value="Chromosome"/>
</dbReference>
<sequence>MSYATLLARLHKPRHAAPRGGALRAHRACCPCCQADGRGNPALSVAESDAGGSLIYCFKGCAALDVIAALGLEAVELYPANESSSGGNGGPNVWASAAALADAIADAAAEVLAGGGIDQYAALTGAVARFRAAARAAMRGEAAT</sequence>
<keyword evidence="2" id="KW-1185">Reference proteome</keyword>
<gene>
    <name evidence="1" type="ordered locus">Tbd_1826</name>
</gene>
<dbReference type="KEGG" id="tbd:Tbd_1826"/>
<dbReference type="OrthoDB" id="784829at2"/>
<evidence type="ECO:0000313" key="1">
    <source>
        <dbReference type="EMBL" id="AAZ97779.1"/>
    </source>
</evidence>
<dbReference type="STRING" id="292415.Tbd_1826"/>
<dbReference type="HOGENOM" id="CLU_1795589_0_0_4"/>
<evidence type="ECO:0008006" key="3">
    <source>
        <dbReference type="Google" id="ProtNLM"/>
    </source>
</evidence>
<dbReference type="EMBL" id="CP000116">
    <property type="protein sequence ID" value="AAZ97779.1"/>
    <property type="molecule type" value="Genomic_DNA"/>
</dbReference>
<reference evidence="1 2" key="1">
    <citation type="journal article" date="2006" name="J. Bacteriol.">
        <title>The genome sequence of the obligately chemolithoautotrophic, facultatively anaerobic bacterium Thiobacillus denitrificans.</title>
        <authorList>
            <person name="Beller H.R."/>
            <person name="Chain P.S."/>
            <person name="Letain T.E."/>
            <person name="Chakicherla A."/>
            <person name="Larimer F.W."/>
            <person name="Richardson P.M."/>
            <person name="Coleman M.A."/>
            <person name="Wood A.P."/>
            <person name="Kelly D.P."/>
        </authorList>
    </citation>
    <scope>NUCLEOTIDE SEQUENCE [LARGE SCALE GENOMIC DNA]</scope>
    <source>
        <strain evidence="1 2">ATCC 25259</strain>
    </source>
</reference>
<accession>Q3SHV4</accession>
<dbReference type="RefSeq" id="WP_011312338.1">
    <property type="nucleotide sequence ID" value="NC_007404.1"/>
</dbReference>
<name>Q3SHV4_THIDA</name>
<proteinExistence type="predicted"/>
<organism evidence="1 2">
    <name type="scientific">Thiobacillus denitrificans (strain ATCC 25259 / T1)</name>
    <dbReference type="NCBI Taxonomy" id="292415"/>
    <lineage>
        <taxon>Bacteria</taxon>
        <taxon>Pseudomonadati</taxon>
        <taxon>Pseudomonadota</taxon>
        <taxon>Betaproteobacteria</taxon>
        <taxon>Nitrosomonadales</taxon>
        <taxon>Thiobacillaceae</taxon>
        <taxon>Thiobacillus</taxon>
    </lineage>
</organism>